<protein>
    <submittedName>
        <fullName evidence="1">Uncharacterized protein</fullName>
    </submittedName>
</protein>
<sequence length="55" mass="6270">MIVDKRKIENALKPFKNGFAEGVNGTSFSLNREQVKTIEEILNHVLKLGFPKEQL</sequence>
<organism evidence="1">
    <name type="scientific">uncultured Caudovirales phage</name>
    <dbReference type="NCBI Taxonomy" id="2100421"/>
    <lineage>
        <taxon>Viruses</taxon>
        <taxon>Duplodnaviria</taxon>
        <taxon>Heunggongvirae</taxon>
        <taxon>Uroviricota</taxon>
        <taxon>Caudoviricetes</taxon>
        <taxon>Peduoviridae</taxon>
        <taxon>Maltschvirus</taxon>
        <taxon>Maltschvirus maltsch</taxon>
    </lineage>
</organism>
<dbReference type="EMBL" id="LR796367">
    <property type="protein sequence ID" value="CAB4139788.1"/>
    <property type="molecule type" value="Genomic_DNA"/>
</dbReference>
<evidence type="ECO:0000313" key="1">
    <source>
        <dbReference type="EMBL" id="CAB4139788.1"/>
    </source>
</evidence>
<reference evidence="1" key="1">
    <citation type="submission" date="2020-04" db="EMBL/GenBank/DDBJ databases">
        <authorList>
            <person name="Chiriac C."/>
            <person name="Salcher M."/>
            <person name="Ghai R."/>
            <person name="Kavagutti S V."/>
        </authorList>
    </citation>
    <scope>NUCLEOTIDE SEQUENCE</scope>
</reference>
<proteinExistence type="predicted"/>
<gene>
    <name evidence="1" type="ORF">UFOVP353_35</name>
</gene>
<accession>A0A6J5LZF2</accession>
<name>A0A6J5LZF2_9CAUD</name>